<sequence length="319" mass="35103">MFTTCCAIVLIVVGSGIDYGECHKSHHLPDFKLTNTFLGLGTLLFSYGGHSAFPTIQHDMRKPSEFSRSTILAFSILLCMYAPVCIMGYITYGDSLRDSVINSIQTQWIQQAVNLLITVHCILTLTIIFNPLNQEVEDLLHVPQEFGYKRVLVRTGMMVAVAFVAESVPTFGPLLDLMGGTTLALTCLIMPPLFYVYLLAGEKRAEKIKISRGFNEDSDYEPLSFSEMLRETPKVALIVSGIIVAIGIIGGAAATYSAINELSTTQFKVPCYVQPFVHNDDNGNATSTNCCGRYQNITSISDVSCSSAKLDFYGKRKEL</sequence>
<evidence type="ECO:0000256" key="6">
    <source>
        <dbReference type="SAM" id="Phobius"/>
    </source>
</evidence>
<comment type="subcellular location">
    <subcellularLocation>
        <location evidence="1">Membrane</location>
    </subcellularLocation>
</comment>
<evidence type="ECO:0000313" key="8">
    <source>
        <dbReference type="Proteomes" id="UP000887578"/>
    </source>
</evidence>
<keyword evidence="3 6" id="KW-0812">Transmembrane</keyword>
<keyword evidence="5 6" id="KW-0472">Membrane</keyword>
<dbReference type="Gene3D" id="1.20.1740.10">
    <property type="entry name" value="Amino acid/polyamine transporter I"/>
    <property type="match status" value="1"/>
</dbReference>
<feature type="transmembrane region" description="Helical" evidence="6">
    <location>
        <begin position="151"/>
        <end position="171"/>
    </location>
</feature>
<evidence type="ECO:0000256" key="5">
    <source>
        <dbReference type="ARBA" id="ARBA00023136"/>
    </source>
</evidence>
<dbReference type="Proteomes" id="UP000887578">
    <property type="component" value="Unplaced"/>
</dbReference>
<organism evidence="8 9">
    <name type="scientific">Panagrolaimus davidi</name>
    <dbReference type="NCBI Taxonomy" id="227884"/>
    <lineage>
        <taxon>Eukaryota</taxon>
        <taxon>Metazoa</taxon>
        <taxon>Ecdysozoa</taxon>
        <taxon>Nematoda</taxon>
        <taxon>Chromadorea</taxon>
        <taxon>Rhabditida</taxon>
        <taxon>Tylenchina</taxon>
        <taxon>Panagrolaimomorpha</taxon>
        <taxon>Panagrolaimoidea</taxon>
        <taxon>Panagrolaimidae</taxon>
        <taxon>Panagrolaimus</taxon>
    </lineage>
</organism>
<dbReference type="GO" id="GO:0016020">
    <property type="term" value="C:membrane"/>
    <property type="evidence" value="ECO:0007669"/>
    <property type="project" value="UniProtKB-SubCell"/>
</dbReference>
<feature type="transmembrane region" description="Helical" evidence="6">
    <location>
        <begin position="235"/>
        <end position="259"/>
    </location>
</feature>
<proteinExistence type="predicted"/>
<feature type="transmembrane region" description="Helical" evidence="6">
    <location>
        <begin position="112"/>
        <end position="130"/>
    </location>
</feature>
<name>A0A914PQC2_9BILA</name>
<evidence type="ECO:0000256" key="2">
    <source>
        <dbReference type="ARBA" id="ARBA00022448"/>
    </source>
</evidence>
<feature type="domain" description="Amino acid transporter transmembrane" evidence="7">
    <location>
        <begin position="3"/>
        <end position="203"/>
    </location>
</feature>
<feature type="transmembrane region" description="Helical" evidence="6">
    <location>
        <begin position="71"/>
        <end position="92"/>
    </location>
</feature>
<feature type="transmembrane region" description="Helical" evidence="6">
    <location>
        <begin position="177"/>
        <end position="200"/>
    </location>
</feature>
<dbReference type="AlphaFoldDB" id="A0A914PQC2"/>
<keyword evidence="8" id="KW-1185">Reference proteome</keyword>
<dbReference type="InterPro" id="IPR013057">
    <property type="entry name" value="AA_transpt_TM"/>
</dbReference>
<evidence type="ECO:0000256" key="1">
    <source>
        <dbReference type="ARBA" id="ARBA00004370"/>
    </source>
</evidence>
<evidence type="ECO:0000256" key="3">
    <source>
        <dbReference type="ARBA" id="ARBA00022692"/>
    </source>
</evidence>
<dbReference type="WBParaSite" id="PDA_v2.g18302.t1">
    <property type="protein sequence ID" value="PDA_v2.g18302.t1"/>
    <property type="gene ID" value="PDA_v2.g18302"/>
</dbReference>
<evidence type="ECO:0000259" key="7">
    <source>
        <dbReference type="Pfam" id="PF01490"/>
    </source>
</evidence>
<protein>
    <submittedName>
        <fullName evidence="9">Amino acid transporter transmembrane domain-containing protein</fullName>
    </submittedName>
</protein>
<keyword evidence="4 6" id="KW-1133">Transmembrane helix</keyword>
<dbReference type="Pfam" id="PF01490">
    <property type="entry name" value="Aa_trans"/>
    <property type="match status" value="1"/>
</dbReference>
<reference evidence="9" key="1">
    <citation type="submission" date="2022-11" db="UniProtKB">
        <authorList>
            <consortium name="WormBaseParasite"/>
        </authorList>
    </citation>
    <scope>IDENTIFICATION</scope>
</reference>
<dbReference type="PANTHER" id="PTHR48017">
    <property type="entry name" value="OS05G0424000 PROTEIN-RELATED"/>
    <property type="match status" value="1"/>
</dbReference>
<keyword evidence="2" id="KW-0813">Transport</keyword>
<evidence type="ECO:0000256" key="4">
    <source>
        <dbReference type="ARBA" id="ARBA00022989"/>
    </source>
</evidence>
<evidence type="ECO:0000313" key="9">
    <source>
        <dbReference type="WBParaSite" id="PDA_v2.g18302.t1"/>
    </source>
</evidence>
<accession>A0A914PQC2</accession>